<gene>
    <name evidence="1" type="ORF">FISHEDRAFT_69819</name>
</gene>
<sequence length="150" mass="16801">MSNPTSFTATQVADVPTSYFVEKTLTFEPVSEEGLPEDPLPSQPPVAPLRNELVEPLVCDLSKGEVIKSGDYTVHVQYHPRGYVYTVYVYDKDMQPVRSMVPPVRLCPVYDPTHPFIPVMGINCWAIPQIMACALVHEGKEIYRFGGTRT</sequence>
<proteinExistence type="predicted"/>
<keyword evidence="2" id="KW-1185">Reference proteome</keyword>
<protein>
    <submittedName>
        <fullName evidence="1">Uncharacterized protein</fullName>
    </submittedName>
</protein>
<dbReference type="AlphaFoldDB" id="A0A0D7AKK3"/>
<evidence type="ECO:0000313" key="1">
    <source>
        <dbReference type="EMBL" id="KIY52395.1"/>
    </source>
</evidence>
<dbReference type="EMBL" id="KN881643">
    <property type="protein sequence ID" value="KIY52395.1"/>
    <property type="molecule type" value="Genomic_DNA"/>
</dbReference>
<evidence type="ECO:0000313" key="2">
    <source>
        <dbReference type="Proteomes" id="UP000054144"/>
    </source>
</evidence>
<name>A0A0D7AKK3_9AGAR</name>
<dbReference type="Proteomes" id="UP000054144">
    <property type="component" value="Unassembled WGS sequence"/>
</dbReference>
<accession>A0A0D7AKK3</accession>
<organism evidence="1 2">
    <name type="scientific">Fistulina hepatica ATCC 64428</name>
    <dbReference type="NCBI Taxonomy" id="1128425"/>
    <lineage>
        <taxon>Eukaryota</taxon>
        <taxon>Fungi</taxon>
        <taxon>Dikarya</taxon>
        <taxon>Basidiomycota</taxon>
        <taxon>Agaricomycotina</taxon>
        <taxon>Agaricomycetes</taxon>
        <taxon>Agaricomycetidae</taxon>
        <taxon>Agaricales</taxon>
        <taxon>Fistulinaceae</taxon>
        <taxon>Fistulina</taxon>
    </lineage>
</organism>
<reference evidence="1 2" key="1">
    <citation type="journal article" date="2015" name="Fungal Genet. Biol.">
        <title>Evolution of novel wood decay mechanisms in Agaricales revealed by the genome sequences of Fistulina hepatica and Cylindrobasidium torrendii.</title>
        <authorList>
            <person name="Floudas D."/>
            <person name="Held B.W."/>
            <person name="Riley R."/>
            <person name="Nagy L.G."/>
            <person name="Koehler G."/>
            <person name="Ransdell A.S."/>
            <person name="Younus H."/>
            <person name="Chow J."/>
            <person name="Chiniquy J."/>
            <person name="Lipzen A."/>
            <person name="Tritt A."/>
            <person name="Sun H."/>
            <person name="Haridas S."/>
            <person name="LaButti K."/>
            <person name="Ohm R.A."/>
            <person name="Kues U."/>
            <person name="Blanchette R.A."/>
            <person name="Grigoriev I.V."/>
            <person name="Minto R.E."/>
            <person name="Hibbett D.S."/>
        </authorList>
    </citation>
    <scope>NUCLEOTIDE SEQUENCE [LARGE SCALE GENOMIC DNA]</scope>
    <source>
        <strain evidence="1 2">ATCC 64428</strain>
    </source>
</reference>